<evidence type="ECO:0000313" key="1">
    <source>
        <dbReference type="EMBL" id="TKA98365.1"/>
    </source>
</evidence>
<comment type="caution">
    <text evidence="1">The sequence shown here is derived from an EMBL/GenBank/DDBJ whole genome shotgun (WGS) entry which is preliminary data.</text>
</comment>
<evidence type="ECO:0000313" key="2">
    <source>
        <dbReference type="Proteomes" id="UP000306340"/>
    </source>
</evidence>
<gene>
    <name evidence="1" type="ORF">FAZ78_01130</name>
</gene>
<dbReference type="EMBL" id="SWAU01000004">
    <property type="protein sequence ID" value="TKA98365.1"/>
    <property type="molecule type" value="Genomic_DNA"/>
</dbReference>
<name>A0A4U0Z281_9RHOB</name>
<reference evidence="1 2" key="1">
    <citation type="submission" date="2019-04" db="EMBL/GenBank/DDBJ databases">
        <title>Crypto-aerobic microbial life in anoxic (sulfidic) marine sediments.</title>
        <authorList>
            <person name="Bhattacharya S."/>
            <person name="Roy C."/>
            <person name="Mondal N."/>
            <person name="Sarkar J."/>
            <person name="Mandal S."/>
            <person name="Rameez M.J."/>
            <person name="Ghosh W."/>
        </authorList>
    </citation>
    <scope>NUCLEOTIDE SEQUENCE [LARGE SCALE GENOMIC DNA]</scope>
    <source>
        <strain evidence="1 2">SBBC</strain>
    </source>
</reference>
<dbReference type="Pfam" id="PF10649">
    <property type="entry name" value="DUF2478"/>
    <property type="match status" value="1"/>
</dbReference>
<dbReference type="InterPro" id="IPR018912">
    <property type="entry name" value="DUF2478"/>
</dbReference>
<sequence>MNLAYVSIEGRGKTDLLLLDVATRLEASGVRLGGTVQSNTERPDRAKCDMDLRVLPDGPVVRISEDRGGQARGCILDSGALEQTVFEVERRMSGAELLIINKFGKREAEGKGLVTVIAAALAQNRPVLVGVNGLNLPLFLDFCAGETLRLPFDPDHVLAWCLGHCAERAL</sequence>
<proteinExistence type="predicted"/>
<dbReference type="Proteomes" id="UP000306340">
    <property type="component" value="Unassembled WGS sequence"/>
</dbReference>
<protein>
    <submittedName>
        <fullName evidence="1">DUF2478 domain-containing protein</fullName>
    </submittedName>
</protein>
<dbReference type="RefSeq" id="WP_136790941.1">
    <property type="nucleotide sequence ID" value="NZ_SWAU01000004.1"/>
</dbReference>
<organism evidence="1 2">
    <name type="scientific">Cereibacter changlensis</name>
    <dbReference type="NCBI Taxonomy" id="402884"/>
    <lineage>
        <taxon>Bacteria</taxon>
        <taxon>Pseudomonadati</taxon>
        <taxon>Pseudomonadota</taxon>
        <taxon>Alphaproteobacteria</taxon>
        <taxon>Rhodobacterales</taxon>
        <taxon>Paracoccaceae</taxon>
        <taxon>Cereibacter</taxon>
    </lineage>
</organism>
<dbReference type="AlphaFoldDB" id="A0A4U0Z281"/>
<accession>A0A4U0Z281</accession>